<dbReference type="EMBL" id="JAICBX010000004">
    <property type="protein sequence ID" value="MBW8639713.1"/>
    <property type="molecule type" value="Genomic_DNA"/>
</dbReference>
<feature type="transmembrane region" description="Helical" evidence="2">
    <location>
        <begin position="42"/>
        <end position="67"/>
    </location>
</feature>
<evidence type="ECO:0000256" key="2">
    <source>
        <dbReference type="SAM" id="Phobius"/>
    </source>
</evidence>
<dbReference type="Proteomes" id="UP001196509">
    <property type="component" value="Unassembled WGS sequence"/>
</dbReference>
<protein>
    <submittedName>
        <fullName evidence="3">Uncharacterized protein</fullName>
    </submittedName>
</protein>
<dbReference type="AlphaFoldDB" id="A0AAE3D3J1"/>
<reference evidence="3" key="1">
    <citation type="submission" date="2021-08" db="EMBL/GenBank/DDBJ databases">
        <title>Hoeflea bacterium WL0058 sp. nov., isolated from the sediment.</title>
        <authorList>
            <person name="Wang L."/>
            <person name="Zhang D."/>
        </authorList>
    </citation>
    <scope>NUCLEOTIDE SEQUENCE</scope>
    <source>
        <strain evidence="3">WL0058</strain>
    </source>
</reference>
<feature type="compositionally biased region" description="Basic and acidic residues" evidence="1">
    <location>
        <begin position="138"/>
        <end position="151"/>
    </location>
</feature>
<dbReference type="RefSeq" id="WP_220230422.1">
    <property type="nucleotide sequence ID" value="NZ_JAICBX010000004.1"/>
</dbReference>
<feature type="transmembrane region" description="Helical" evidence="2">
    <location>
        <begin position="12"/>
        <end position="30"/>
    </location>
</feature>
<sequence length="151" mass="16327">MLHLLVDFLSGIIRILAAACIVAGTVYGYVQAPVMQVEPWVGGLIGFSAGFLVASLGGGLLACLILIENHLRVLADAQRRIDRAKPAPRARRVEEKPAEKPEPDPEPESEPKTTDYAAYRKQYAFQPRPPDDAASETAKAESGKNGKTDTK</sequence>
<evidence type="ECO:0000313" key="3">
    <source>
        <dbReference type="EMBL" id="MBW8639713.1"/>
    </source>
</evidence>
<keyword evidence="4" id="KW-1185">Reference proteome</keyword>
<keyword evidence="2" id="KW-0472">Membrane</keyword>
<evidence type="ECO:0000313" key="4">
    <source>
        <dbReference type="Proteomes" id="UP001196509"/>
    </source>
</evidence>
<keyword evidence="2" id="KW-1133">Transmembrane helix</keyword>
<name>A0AAE3D3J1_9HYPH</name>
<organism evidence="3 4">
    <name type="scientific">Flavimaribacter sediminis</name>
    <dbReference type="NCBI Taxonomy" id="2865987"/>
    <lineage>
        <taxon>Bacteria</taxon>
        <taxon>Pseudomonadati</taxon>
        <taxon>Pseudomonadota</taxon>
        <taxon>Alphaproteobacteria</taxon>
        <taxon>Hyphomicrobiales</taxon>
        <taxon>Rhizobiaceae</taxon>
        <taxon>Flavimaribacter</taxon>
    </lineage>
</organism>
<keyword evidence="2" id="KW-0812">Transmembrane</keyword>
<evidence type="ECO:0000256" key="1">
    <source>
        <dbReference type="SAM" id="MobiDB-lite"/>
    </source>
</evidence>
<gene>
    <name evidence="3" type="ORF">K1W69_21140</name>
</gene>
<proteinExistence type="predicted"/>
<feature type="region of interest" description="Disordered" evidence="1">
    <location>
        <begin position="83"/>
        <end position="151"/>
    </location>
</feature>
<comment type="caution">
    <text evidence="3">The sequence shown here is derived from an EMBL/GenBank/DDBJ whole genome shotgun (WGS) entry which is preliminary data.</text>
</comment>
<accession>A0AAE3D3J1</accession>
<feature type="compositionally biased region" description="Basic and acidic residues" evidence="1">
    <location>
        <begin position="83"/>
        <end position="113"/>
    </location>
</feature>